<keyword evidence="4" id="KW-1185">Reference proteome</keyword>
<dbReference type="GO" id="GO:0005739">
    <property type="term" value="C:mitochondrion"/>
    <property type="evidence" value="ECO:0007669"/>
    <property type="project" value="TreeGrafter"/>
</dbReference>
<protein>
    <recommendedName>
        <fullName evidence="5">NADH dehydrogenase [ubiquinone] 1 alpha subcomplex subunit</fullName>
    </recommendedName>
</protein>
<dbReference type="InterPro" id="IPR052618">
    <property type="entry name" value="ComplexI_NDUFA12"/>
</dbReference>
<feature type="compositionally biased region" description="Low complexity" evidence="2">
    <location>
        <begin position="130"/>
        <end position="148"/>
    </location>
</feature>
<dbReference type="PANTHER" id="PTHR32470">
    <property type="entry name" value="ADH DEHYDROGENASE [UBIQUINONE] 1 ALPHA SUBCOMPLEX ASSEMBLY FACTOR 2"/>
    <property type="match status" value="1"/>
</dbReference>
<sequence length="163" mass="19276">MASRAPGFLARFRETYKVTRYPWKKHVLIGTDLDGNEYWEMPNPLGGRPKRWVQMKDHDDYAVYNQNLLPVQWQAWLRHTRPVAPTTQELIREVQRRNLIQQRAKQLEQDWQQRKQQLQQEHDKAAQLESQTSQPTDTTTQPTGQGDTFVPGEWNPSQAAKRR</sequence>
<dbReference type="PANTHER" id="PTHR32470:SF2">
    <property type="entry name" value="NADH DEHYDROGENASE [UBIQUINONE] 1 ALPHA SUBCOMPLEX ASSEMBLY FACTOR 2"/>
    <property type="match status" value="1"/>
</dbReference>
<evidence type="ECO:0008006" key="5">
    <source>
        <dbReference type="Google" id="ProtNLM"/>
    </source>
</evidence>
<dbReference type="Proteomes" id="UP000242146">
    <property type="component" value="Unassembled WGS sequence"/>
</dbReference>
<accession>A0A1X2GMR4</accession>
<proteinExistence type="inferred from homology"/>
<evidence type="ECO:0000256" key="2">
    <source>
        <dbReference type="SAM" id="MobiDB-lite"/>
    </source>
</evidence>
<dbReference type="GO" id="GO:0032981">
    <property type="term" value="P:mitochondrial respiratory chain complex I assembly"/>
    <property type="evidence" value="ECO:0007669"/>
    <property type="project" value="TreeGrafter"/>
</dbReference>
<dbReference type="Pfam" id="PF05071">
    <property type="entry name" value="NDUFA12"/>
    <property type="match status" value="1"/>
</dbReference>
<dbReference type="OrthoDB" id="10255576at2759"/>
<evidence type="ECO:0000313" key="4">
    <source>
        <dbReference type="Proteomes" id="UP000242146"/>
    </source>
</evidence>
<comment type="similarity">
    <text evidence="1">Belongs to the complex I NDUFA12 subunit family.</text>
</comment>
<name>A0A1X2GMR4_9FUNG</name>
<evidence type="ECO:0000256" key="1">
    <source>
        <dbReference type="ARBA" id="ARBA00007355"/>
    </source>
</evidence>
<dbReference type="EMBL" id="MCGT01000010">
    <property type="protein sequence ID" value="ORX56440.1"/>
    <property type="molecule type" value="Genomic_DNA"/>
</dbReference>
<feature type="region of interest" description="Disordered" evidence="2">
    <location>
        <begin position="111"/>
        <end position="163"/>
    </location>
</feature>
<reference evidence="3 4" key="1">
    <citation type="submission" date="2016-07" db="EMBL/GenBank/DDBJ databases">
        <title>Pervasive Adenine N6-methylation of Active Genes in Fungi.</title>
        <authorList>
            <consortium name="DOE Joint Genome Institute"/>
            <person name="Mondo S.J."/>
            <person name="Dannebaum R.O."/>
            <person name="Kuo R.C."/>
            <person name="Labutti K."/>
            <person name="Haridas S."/>
            <person name="Kuo A."/>
            <person name="Salamov A."/>
            <person name="Ahrendt S.R."/>
            <person name="Lipzen A."/>
            <person name="Sullivan W."/>
            <person name="Andreopoulos W.B."/>
            <person name="Clum A."/>
            <person name="Lindquist E."/>
            <person name="Daum C."/>
            <person name="Ramamoorthy G.K."/>
            <person name="Gryganskyi A."/>
            <person name="Culley D."/>
            <person name="Magnuson J.K."/>
            <person name="James T.Y."/>
            <person name="O'Malley M.A."/>
            <person name="Stajich J.E."/>
            <person name="Spatafora J.W."/>
            <person name="Visel A."/>
            <person name="Grigoriev I.V."/>
        </authorList>
    </citation>
    <scope>NUCLEOTIDE SEQUENCE [LARGE SCALE GENOMIC DNA]</scope>
    <source>
        <strain evidence="3 4">NRRL 3301</strain>
    </source>
</reference>
<dbReference type="GO" id="GO:0045271">
    <property type="term" value="C:respiratory chain complex I"/>
    <property type="evidence" value="ECO:0007669"/>
    <property type="project" value="InterPro"/>
</dbReference>
<dbReference type="InterPro" id="IPR007763">
    <property type="entry name" value="NDUFA12"/>
</dbReference>
<gene>
    <name evidence="3" type="ORF">DM01DRAFT_1366805</name>
</gene>
<organism evidence="3 4">
    <name type="scientific">Hesseltinella vesiculosa</name>
    <dbReference type="NCBI Taxonomy" id="101127"/>
    <lineage>
        <taxon>Eukaryota</taxon>
        <taxon>Fungi</taxon>
        <taxon>Fungi incertae sedis</taxon>
        <taxon>Mucoromycota</taxon>
        <taxon>Mucoromycotina</taxon>
        <taxon>Mucoromycetes</taxon>
        <taxon>Mucorales</taxon>
        <taxon>Cunninghamellaceae</taxon>
        <taxon>Hesseltinella</taxon>
    </lineage>
</organism>
<evidence type="ECO:0000313" key="3">
    <source>
        <dbReference type="EMBL" id="ORX56440.1"/>
    </source>
</evidence>
<comment type="caution">
    <text evidence="3">The sequence shown here is derived from an EMBL/GenBank/DDBJ whole genome shotgun (WGS) entry which is preliminary data.</text>
</comment>
<dbReference type="AlphaFoldDB" id="A0A1X2GMR4"/>
<dbReference type="STRING" id="101127.A0A1X2GMR4"/>